<organism evidence="2 3">
    <name type="scientific">Azospirillum cavernae</name>
    <dbReference type="NCBI Taxonomy" id="2320860"/>
    <lineage>
        <taxon>Bacteria</taxon>
        <taxon>Pseudomonadati</taxon>
        <taxon>Pseudomonadota</taxon>
        <taxon>Alphaproteobacteria</taxon>
        <taxon>Rhodospirillales</taxon>
        <taxon>Azospirillaceae</taxon>
        <taxon>Azospirillum</taxon>
    </lineage>
</organism>
<dbReference type="Proteomes" id="UP000283458">
    <property type="component" value="Unassembled WGS sequence"/>
</dbReference>
<evidence type="ECO:0000313" key="3">
    <source>
        <dbReference type="Proteomes" id="UP000283458"/>
    </source>
</evidence>
<gene>
    <name evidence="2" type="ORF">D3877_26710</name>
</gene>
<dbReference type="OrthoDB" id="7306635at2"/>
<dbReference type="InterPro" id="IPR038268">
    <property type="entry name" value="RHH_sf"/>
</dbReference>
<name>A0A418VMJ0_9PROT</name>
<keyword evidence="3" id="KW-1185">Reference proteome</keyword>
<dbReference type="Gene3D" id="1.10.3990.20">
    <property type="entry name" value="protein bp1543"/>
    <property type="match status" value="1"/>
</dbReference>
<comment type="caution">
    <text evidence="2">The sequence shown here is derived from an EMBL/GenBank/DDBJ whole genome shotgun (WGS) entry which is preliminary data.</text>
</comment>
<dbReference type="Pfam" id="PF13467">
    <property type="entry name" value="RHH_4"/>
    <property type="match status" value="1"/>
</dbReference>
<feature type="domain" description="Ribbon-helix-helix" evidence="1">
    <location>
        <begin position="28"/>
        <end position="90"/>
    </location>
</feature>
<evidence type="ECO:0000313" key="2">
    <source>
        <dbReference type="EMBL" id="RJF77390.1"/>
    </source>
</evidence>
<reference evidence="2 3" key="1">
    <citation type="submission" date="2018-09" db="EMBL/GenBank/DDBJ databases">
        <authorList>
            <person name="Zhu H."/>
        </authorList>
    </citation>
    <scope>NUCLEOTIDE SEQUENCE [LARGE SCALE GENOMIC DNA]</scope>
    <source>
        <strain evidence="2 3">K2W22B-5</strain>
    </source>
</reference>
<protein>
    <recommendedName>
        <fullName evidence="1">Ribbon-helix-helix domain-containing protein</fullName>
    </recommendedName>
</protein>
<sequence>MQTLEKATAESTKGANIAMLMSWPMMTARTLPLPDRRARIRLETAVWDGLDAISAIEGRSIRELCGDLDASRSTGASLPSAIRNYVLDYFRKAERMQGL</sequence>
<dbReference type="InterPro" id="IPR027373">
    <property type="entry name" value="RHH_dom"/>
</dbReference>
<dbReference type="AlphaFoldDB" id="A0A418VMJ0"/>
<evidence type="ECO:0000259" key="1">
    <source>
        <dbReference type="Pfam" id="PF13467"/>
    </source>
</evidence>
<dbReference type="RefSeq" id="WP_119833832.1">
    <property type="nucleotide sequence ID" value="NZ_QYUL01000005.1"/>
</dbReference>
<accession>A0A418VMJ0</accession>
<proteinExistence type="predicted"/>
<dbReference type="EMBL" id="QYUL01000005">
    <property type="protein sequence ID" value="RJF77390.1"/>
    <property type="molecule type" value="Genomic_DNA"/>
</dbReference>